<dbReference type="EMBL" id="MK504444">
    <property type="protein sequence ID" value="QBJ03553.1"/>
    <property type="molecule type" value="Genomic_DNA"/>
</dbReference>
<organism evidence="1 2">
    <name type="scientific">Lactobacillus phage 3-521</name>
    <dbReference type="NCBI Taxonomy" id="2510943"/>
    <lineage>
        <taxon>Viruses</taxon>
        <taxon>Duplodnaviria</taxon>
        <taxon>Heunggongvirae</taxon>
        <taxon>Uroviricota</taxon>
        <taxon>Caudoviricetes</taxon>
        <taxon>Herelleviridae</taxon>
        <taxon>Watanabevirus</taxon>
        <taxon>Watanabevirus wv3521</taxon>
    </lineage>
</organism>
<gene>
    <name evidence="1" type="ORF">UCC3521_0015</name>
</gene>
<sequence>MKIVTASRKQEDAKEMYKVGNVIYNGVTYYFVIKSNEGYALVDLNDNSVFIEHSSLSSLAKACWDEGDRLVDAELTIIE</sequence>
<evidence type="ECO:0000313" key="2">
    <source>
        <dbReference type="Proteomes" id="UP000309991"/>
    </source>
</evidence>
<keyword evidence="2" id="KW-1185">Reference proteome</keyword>
<evidence type="ECO:0000313" key="1">
    <source>
        <dbReference type="EMBL" id="QBJ03553.1"/>
    </source>
</evidence>
<reference evidence="1 2" key="1">
    <citation type="submission" date="2019-02" db="EMBL/GenBank/DDBJ databases">
        <title>Isolation of virulent Lactobacillus brevis phages.</title>
        <authorList>
            <person name="Feyereisen M."/>
            <person name="Mahony J."/>
            <person name="O'Sullivan T."/>
            <person name="van Sinderen D."/>
        </authorList>
    </citation>
    <scope>NUCLEOTIDE SEQUENCE [LARGE SCALE GENOMIC DNA]</scope>
</reference>
<proteinExistence type="predicted"/>
<accession>A0A4Y5FER4</accession>
<dbReference type="Proteomes" id="UP000309991">
    <property type="component" value="Segment"/>
</dbReference>
<protein>
    <submittedName>
        <fullName evidence="1">Uncharacterized protein</fullName>
    </submittedName>
</protein>
<name>A0A4Y5FER4_9CAUD</name>